<dbReference type="Proteomes" id="UP000305887">
    <property type="component" value="Unassembled WGS sequence"/>
</dbReference>
<dbReference type="FunFam" id="3.40.640.10:FF:000054">
    <property type="entry name" value="Serine--glyoxylate aminotransferase"/>
    <property type="match status" value="1"/>
</dbReference>
<dbReference type="InterPro" id="IPR015424">
    <property type="entry name" value="PyrdxlP-dep_Trfase"/>
</dbReference>
<sequence>MLAQGRPYLAIPGPSVVPDRVLRAMHRASPDIYEGEIVEMTHGLIPSLRQVARTSGAATIYIGNGHAAWEASLSNVLSRGDKVLVPICGHFGRGWAGIARGLGAEVEVIDFGPSSAIDPARVEAALRADRDGRIKAVLAVHVDTSTSVRSDIAGVRAALDAAGHPALLMADCVASLGCDRFEMDAWGVDVTIAASQKGLMCPPGLCFVWFNAKAAEARNGADCVTPYWDWRGRAEPAAFWQYWFGTAPAQALYGLREALDMIEEEGLEQVWARHDRLARAVWAACEAWEQDGPLGLNVPDPDDRSRAITALQLGPGQADALRGWVKRTTGVTLGIGLGREPADAFFRIGHMGHVNAHMVLGVLGAIEAGLGALNIARGPGALEAAARVVAGA</sequence>
<evidence type="ECO:0000256" key="4">
    <source>
        <dbReference type="PIRSR" id="PIRSR000524-1"/>
    </source>
</evidence>
<dbReference type="InterPro" id="IPR015422">
    <property type="entry name" value="PyrdxlP-dep_Trfase_small"/>
</dbReference>
<dbReference type="OrthoDB" id="389074at2"/>
<dbReference type="Gene3D" id="3.40.640.10">
    <property type="entry name" value="Type I PLP-dependent aspartate aminotransferase-like (Major domain)"/>
    <property type="match status" value="1"/>
</dbReference>
<comment type="caution">
    <text evidence="7">The sequence shown here is derived from an EMBL/GenBank/DDBJ whole genome shotgun (WGS) entry which is preliminary data.</text>
</comment>
<feature type="binding site" evidence="4">
    <location>
        <position position="347"/>
    </location>
    <ligand>
        <name>substrate</name>
    </ligand>
</feature>
<dbReference type="InterPro" id="IPR024169">
    <property type="entry name" value="SP_NH2Trfase/AEP_transaminase"/>
</dbReference>
<dbReference type="FunFam" id="3.90.1150.10:FF:000204">
    <property type="entry name" value="Hypothetical aminotransferase"/>
    <property type="match status" value="1"/>
</dbReference>
<dbReference type="GO" id="GO:0019265">
    <property type="term" value="P:glycine biosynthetic process, by transamination of glyoxylate"/>
    <property type="evidence" value="ECO:0007669"/>
    <property type="project" value="TreeGrafter"/>
</dbReference>
<keyword evidence="7" id="KW-0032">Aminotransferase</keyword>
<dbReference type="Pfam" id="PF00266">
    <property type="entry name" value="Aminotran_5"/>
    <property type="match status" value="1"/>
</dbReference>
<comment type="similarity">
    <text evidence="2">Belongs to the class-V pyridoxal-phosphate-dependent aminotransferase family.</text>
</comment>
<dbReference type="PANTHER" id="PTHR21152">
    <property type="entry name" value="AMINOTRANSFERASE CLASS V"/>
    <property type="match status" value="1"/>
</dbReference>
<dbReference type="InterPro" id="IPR015421">
    <property type="entry name" value="PyrdxlP-dep_Trfase_major"/>
</dbReference>
<comment type="cofactor">
    <cofactor evidence="1 5">
        <name>pyridoxal 5'-phosphate</name>
        <dbReference type="ChEBI" id="CHEBI:597326"/>
    </cofactor>
</comment>
<proteinExistence type="inferred from homology"/>
<evidence type="ECO:0000256" key="2">
    <source>
        <dbReference type="ARBA" id="ARBA00009236"/>
    </source>
</evidence>
<reference evidence="7 8" key="1">
    <citation type="submission" date="2019-06" db="EMBL/GenBank/DDBJ databases">
        <title>YIM 131921 draft genome.</title>
        <authorList>
            <person name="Jiang L."/>
        </authorList>
    </citation>
    <scope>NUCLEOTIDE SEQUENCE [LARGE SCALE GENOMIC DNA]</scope>
    <source>
        <strain evidence="7 8">YIM 131921</strain>
    </source>
</reference>
<evidence type="ECO:0000313" key="8">
    <source>
        <dbReference type="Proteomes" id="UP000305887"/>
    </source>
</evidence>
<keyword evidence="3 5" id="KW-0663">Pyridoxal phosphate</keyword>
<evidence type="ECO:0000259" key="6">
    <source>
        <dbReference type="Pfam" id="PF00266"/>
    </source>
</evidence>
<dbReference type="GO" id="GO:0004760">
    <property type="term" value="F:L-serine-pyruvate transaminase activity"/>
    <property type="evidence" value="ECO:0007669"/>
    <property type="project" value="TreeGrafter"/>
</dbReference>
<dbReference type="RefSeq" id="WP_139075253.1">
    <property type="nucleotide sequence ID" value="NZ_VDFU01000003.1"/>
</dbReference>
<dbReference type="GO" id="GO:0008453">
    <property type="term" value="F:alanine-glyoxylate transaminase activity"/>
    <property type="evidence" value="ECO:0007669"/>
    <property type="project" value="TreeGrafter"/>
</dbReference>
<keyword evidence="7" id="KW-0808">Transferase</keyword>
<organism evidence="7 8">
    <name type="scientific">Rubellimicrobium rubrum</name>
    <dbReference type="NCBI Taxonomy" id="2585369"/>
    <lineage>
        <taxon>Bacteria</taxon>
        <taxon>Pseudomonadati</taxon>
        <taxon>Pseudomonadota</taxon>
        <taxon>Alphaproteobacteria</taxon>
        <taxon>Rhodobacterales</taxon>
        <taxon>Roseobacteraceae</taxon>
        <taxon>Rubellimicrobium</taxon>
    </lineage>
</organism>
<dbReference type="AlphaFoldDB" id="A0A5C4N630"/>
<protein>
    <submittedName>
        <fullName evidence="7">Aminotransferase class V-fold PLP-dependent enzyme</fullName>
    </submittedName>
</protein>
<feature type="domain" description="Aminotransferase class V" evidence="6">
    <location>
        <begin position="58"/>
        <end position="321"/>
    </location>
</feature>
<evidence type="ECO:0000256" key="1">
    <source>
        <dbReference type="ARBA" id="ARBA00001933"/>
    </source>
</evidence>
<gene>
    <name evidence="7" type="ORF">FHG66_03170</name>
</gene>
<evidence type="ECO:0000256" key="5">
    <source>
        <dbReference type="PIRSR" id="PIRSR000524-50"/>
    </source>
</evidence>
<dbReference type="InterPro" id="IPR000192">
    <property type="entry name" value="Aminotrans_V_dom"/>
</dbReference>
<keyword evidence="8" id="KW-1185">Reference proteome</keyword>
<evidence type="ECO:0000313" key="7">
    <source>
        <dbReference type="EMBL" id="TNC51831.1"/>
    </source>
</evidence>
<evidence type="ECO:0000256" key="3">
    <source>
        <dbReference type="ARBA" id="ARBA00022898"/>
    </source>
</evidence>
<dbReference type="Gene3D" id="3.90.1150.10">
    <property type="entry name" value="Aspartate Aminotransferase, domain 1"/>
    <property type="match status" value="1"/>
</dbReference>
<accession>A0A5C4N630</accession>
<dbReference type="SUPFAM" id="SSF53383">
    <property type="entry name" value="PLP-dependent transferases"/>
    <property type="match status" value="1"/>
</dbReference>
<name>A0A5C4N630_9RHOB</name>
<dbReference type="EMBL" id="VDFU01000003">
    <property type="protein sequence ID" value="TNC51831.1"/>
    <property type="molecule type" value="Genomic_DNA"/>
</dbReference>
<feature type="modified residue" description="N6-(pyridoxal phosphate)lysine" evidence="5">
    <location>
        <position position="197"/>
    </location>
</feature>
<dbReference type="PIRSF" id="PIRSF000524">
    <property type="entry name" value="SPT"/>
    <property type="match status" value="1"/>
</dbReference>
<dbReference type="PANTHER" id="PTHR21152:SF40">
    <property type="entry name" value="ALANINE--GLYOXYLATE AMINOTRANSFERASE"/>
    <property type="match status" value="1"/>
</dbReference>